<dbReference type="SUPFAM" id="SSF53448">
    <property type="entry name" value="Nucleotide-diphospho-sugar transferases"/>
    <property type="match status" value="1"/>
</dbReference>
<protein>
    <submittedName>
        <fullName evidence="1">Glycosyl transferase 2</fullName>
    </submittedName>
</protein>
<dbReference type="Proteomes" id="UP000029643">
    <property type="component" value="Unassembled WGS sequence"/>
</dbReference>
<sequence>MFLDDDVVLKSDYFEQLLSTYKTYPEALAVGGYITNEVQWQVSDNKKIHQNFIMMDGCVMNLHDLKCVKK</sequence>
<reference evidence="1 2" key="1">
    <citation type="journal article" date="2014" name="Genome Announc.">
        <title>Draft Genome Sequences of Marine Flavobacterium Algibacter lectus Strains SS8 and NR4.</title>
        <authorList>
            <person name="Takatani N."/>
            <person name="Nakanishi M."/>
            <person name="Meirelles P."/>
            <person name="Mino S."/>
            <person name="Suda W."/>
            <person name="Oshima K."/>
            <person name="Hattori M."/>
            <person name="Ohkuma M."/>
            <person name="Hosokawa M."/>
            <person name="Miyashita K."/>
            <person name="Thompson F.L."/>
            <person name="Niwa A."/>
            <person name="Sawabe T."/>
            <person name="Sawabe T."/>
        </authorList>
    </citation>
    <scope>NUCLEOTIDE SEQUENCE [LARGE SCALE GENOMIC DNA]</scope>
    <source>
        <strain evidence="2">JCM19274</strain>
    </source>
</reference>
<dbReference type="InterPro" id="IPR029044">
    <property type="entry name" value="Nucleotide-diphossugar_trans"/>
</dbReference>
<dbReference type="AlphaFoldDB" id="A0A090X7A2"/>
<dbReference type="Gene3D" id="3.90.550.10">
    <property type="entry name" value="Spore Coat Polysaccharide Biosynthesis Protein SpsA, Chain A"/>
    <property type="match status" value="1"/>
</dbReference>
<name>A0A090X7A2_9FLAO</name>
<comment type="caution">
    <text evidence="1">The sequence shown here is derived from an EMBL/GenBank/DDBJ whole genome shotgun (WGS) entry which is preliminary data.</text>
</comment>
<evidence type="ECO:0000313" key="1">
    <source>
        <dbReference type="EMBL" id="GAL82677.1"/>
    </source>
</evidence>
<evidence type="ECO:0000313" key="2">
    <source>
        <dbReference type="Proteomes" id="UP000029643"/>
    </source>
</evidence>
<accession>A0A090X7A2</accession>
<gene>
    <name evidence="1" type="ORF">JCM19274_1618</name>
</gene>
<dbReference type="GO" id="GO:0016740">
    <property type="term" value="F:transferase activity"/>
    <property type="evidence" value="ECO:0007669"/>
    <property type="project" value="UniProtKB-KW"/>
</dbReference>
<keyword evidence="1" id="KW-0808">Transferase</keyword>
<organism evidence="1 2">
    <name type="scientific">Algibacter lectus</name>
    <dbReference type="NCBI Taxonomy" id="221126"/>
    <lineage>
        <taxon>Bacteria</taxon>
        <taxon>Pseudomonadati</taxon>
        <taxon>Bacteroidota</taxon>
        <taxon>Flavobacteriia</taxon>
        <taxon>Flavobacteriales</taxon>
        <taxon>Flavobacteriaceae</taxon>
        <taxon>Algibacter</taxon>
    </lineage>
</organism>
<dbReference type="EMBL" id="BBNU01000040">
    <property type="protein sequence ID" value="GAL82677.1"/>
    <property type="molecule type" value="Genomic_DNA"/>
</dbReference>
<proteinExistence type="predicted"/>